<dbReference type="AlphaFoldDB" id="A0A2A4I364"/>
<sequence length="113" mass="12613">MDRTLDNRPVLPIEDVELWFGPANRLVGRKDSAALAQVPHDVYPNPVPACAACPAMDWYLTRKSLRCFCTAKNVIAWVSDEDPVLVCDTRERLIEEETEDGAGVRSRKVGDEA</sequence>
<proteinExistence type="predicted"/>
<evidence type="ECO:0000313" key="2">
    <source>
        <dbReference type="Proteomes" id="UP000218323"/>
    </source>
</evidence>
<accession>A0A2A4I364</accession>
<gene>
    <name evidence="1" type="ORF">COA07_16340</name>
</gene>
<dbReference type="EMBL" id="NWVC01000013">
    <property type="protein sequence ID" value="PCG13081.1"/>
    <property type="molecule type" value="Genomic_DNA"/>
</dbReference>
<keyword evidence="2" id="KW-1185">Reference proteome</keyword>
<dbReference type="Proteomes" id="UP000218323">
    <property type="component" value="Unassembled WGS sequence"/>
</dbReference>
<name>A0A2A4I364_9SPHN</name>
<dbReference type="RefSeq" id="WP_066710320.1">
    <property type="nucleotide sequence ID" value="NZ_NWVC01000013.1"/>
</dbReference>
<evidence type="ECO:0000313" key="1">
    <source>
        <dbReference type="EMBL" id="PCG13081.1"/>
    </source>
</evidence>
<reference evidence="1 2" key="1">
    <citation type="submission" date="2017-09" db="EMBL/GenBank/DDBJ databases">
        <title>Sphingomonas adhaesiva DSM 7418, whole genome shotgun sequence.</title>
        <authorList>
            <person name="Feng G."/>
            <person name="Zhu H."/>
        </authorList>
    </citation>
    <scope>NUCLEOTIDE SEQUENCE [LARGE SCALE GENOMIC DNA]</scope>
    <source>
        <strain evidence="1 2">DSM 7418</strain>
    </source>
</reference>
<comment type="caution">
    <text evidence="1">The sequence shown here is derived from an EMBL/GenBank/DDBJ whole genome shotgun (WGS) entry which is preliminary data.</text>
</comment>
<organism evidence="1 2">
    <name type="scientific">Sphingomonas adhaesiva</name>
    <dbReference type="NCBI Taxonomy" id="28212"/>
    <lineage>
        <taxon>Bacteria</taxon>
        <taxon>Pseudomonadati</taxon>
        <taxon>Pseudomonadota</taxon>
        <taxon>Alphaproteobacteria</taxon>
        <taxon>Sphingomonadales</taxon>
        <taxon>Sphingomonadaceae</taxon>
        <taxon>Sphingomonas</taxon>
    </lineage>
</organism>
<protein>
    <submittedName>
        <fullName evidence="1">Uncharacterized protein</fullName>
    </submittedName>
</protein>